<dbReference type="Pfam" id="PF13478">
    <property type="entry name" value="XdhC_C"/>
    <property type="match status" value="1"/>
</dbReference>
<organism evidence="3 4">
    <name type="scientific">Desulfosarcina alkanivorans</name>
    <dbReference type="NCBI Taxonomy" id="571177"/>
    <lineage>
        <taxon>Bacteria</taxon>
        <taxon>Pseudomonadati</taxon>
        <taxon>Thermodesulfobacteriota</taxon>
        <taxon>Desulfobacteria</taxon>
        <taxon>Desulfobacterales</taxon>
        <taxon>Desulfosarcinaceae</taxon>
        <taxon>Desulfosarcina</taxon>
    </lineage>
</organism>
<dbReference type="OrthoDB" id="9815497at2"/>
<dbReference type="PANTHER" id="PTHR30388:SF6">
    <property type="entry name" value="XANTHINE DEHYDROGENASE SUBUNIT A-RELATED"/>
    <property type="match status" value="1"/>
</dbReference>
<dbReference type="PANTHER" id="PTHR30388">
    <property type="entry name" value="ALDEHYDE OXIDOREDUCTASE MOLYBDENUM COFACTOR ASSEMBLY PROTEIN"/>
    <property type="match status" value="1"/>
</dbReference>
<dbReference type="KEGG" id="dalk:DSCA_49600"/>
<protein>
    <recommendedName>
        <fullName evidence="5">Dehydrogenase</fullName>
    </recommendedName>
</protein>
<dbReference type="Gene3D" id="3.40.50.720">
    <property type="entry name" value="NAD(P)-binding Rossmann-like Domain"/>
    <property type="match status" value="1"/>
</dbReference>
<dbReference type="AlphaFoldDB" id="A0A5K7YRP3"/>
<dbReference type="InterPro" id="IPR052698">
    <property type="entry name" value="MoCofactor_Util/Proc"/>
</dbReference>
<proteinExistence type="predicted"/>
<evidence type="ECO:0000313" key="4">
    <source>
        <dbReference type="Proteomes" id="UP000427906"/>
    </source>
</evidence>
<feature type="domain" description="XdhC- CoxI" evidence="1">
    <location>
        <begin position="12"/>
        <end position="77"/>
    </location>
</feature>
<name>A0A5K7YRP3_9BACT</name>
<evidence type="ECO:0000313" key="3">
    <source>
        <dbReference type="EMBL" id="BBO71030.1"/>
    </source>
</evidence>
<dbReference type="InterPro" id="IPR003777">
    <property type="entry name" value="XdhC_CoxI"/>
</dbReference>
<dbReference type="NCBIfam" id="NF045664">
    <property type="entry name" value="XdhC_rel_AOR"/>
    <property type="match status" value="1"/>
</dbReference>
<feature type="domain" description="XdhC Rossmann" evidence="2">
    <location>
        <begin position="198"/>
        <end position="340"/>
    </location>
</feature>
<keyword evidence="4" id="KW-1185">Reference proteome</keyword>
<dbReference type="RefSeq" id="WP_155318924.1">
    <property type="nucleotide sequence ID" value="NZ_AP021874.1"/>
</dbReference>
<gene>
    <name evidence="3" type="ORF">DSCA_49600</name>
</gene>
<dbReference type="EMBL" id="AP021874">
    <property type="protein sequence ID" value="BBO71030.1"/>
    <property type="molecule type" value="Genomic_DNA"/>
</dbReference>
<evidence type="ECO:0008006" key="5">
    <source>
        <dbReference type="Google" id="ProtNLM"/>
    </source>
</evidence>
<sequence>MNTIARAACELLDRQEPFILATIVSHSGSTPRTAGSRMIITAAGRGIGTIGGGLLEAGAMSRAVELIGKGQSALMPFDLSDNNVATMDMICGGQADVLLAFVSPTELNRTVFDQWRRMLDQRPGGCLITVVRGSQENIEAVAHCVATAAGEIIGDFPLSGGEGEMALNAAAGSTGPRWLALETGFVLAEPTRRVPGTYLFGAGHVARYTAAVAAMAGFRVSVSDDRAEYANRERFSDAHEIRVLENFDDAISGLSVGREDFIVILTRGHLHDKTVLAQALRTDAGYIGMIGSRRKRNAIYGALLEEGFSEADIDRVHSPIGLSIGAETPEEIAVSIVAEMIRHRAHSFTAHG</sequence>
<dbReference type="InterPro" id="IPR027051">
    <property type="entry name" value="XdhC_Rossmann_dom"/>
</dbReference>
<accession>A0A5K7YRP3</accession>
<dbReference type="Pfam" id="PF02625">
    <property type="entry name" value="XdhC_CoxI"/>
    <property type="match status" value="1"/>
</dbReference>
<dbReference type="Proteomes" id="UP000427906">
    <property type="component" value="Chromosome"/>
</dbReference>
<reference evidence="3 4" key="1">
    <citation type="submission" date="2019-11" db="EMBL/GenBank/DDBJ databases">
        <title>Comparative genomics of hydrocarbon-degrading Desulfosarcina strains.</title>
        <authorList>
            <person name="Watanabe M."/>
            <person name="Kojima H."/>
            <person name="Fukui M."/>
        </authorList>
    </citation>
    <scope>NUCLEOTIDE SEQUENCE [LARGE SCALE GENOMIC DNA]</scope>
    <source>
        <strain evidence="3 4">PL12</strain>
    </source>
</reference>
<evidence type="ECO:0000259" key="1">
    <source>
        <dbReference type="Pfam" id="PF02625"/>
    </source>
</evidence>
<evidence type="ECO:0000259" key="2">
    <source>
        <dbReference type="Pfam" id="PF13478"/>
    </source>
</evidence>